<dbReference type="Proteomes" id="UP000076268">
    <property type="component" value="Unassembled WGS sequence"/>
</dbReference>
<reference evidence="1 2" key="1">
    <citation type="submission" date="2016-02" db="EMBL/GenBank/DDBJ databases">
        <title>Anaerosporomusa subterraneum gen. nov., sp. nov., a spore-forming obligate anaerobe isolated from saprolite.</title>
        <authorList>
            <person name="Choi J.K."/>
            <person name="Shah M."/>
            <person name="Yee N."/>
        </authorList>
    </citation>
    <scope>NUCLEOTIDE SEQUENCE [LARGE SCALE GENOMIC DNA]</scope>
    <source>
        <strain evidence="1 2">RU4</strain>
    </source>
</reference>
<dbReference type="OrthoDB" id="1683552at2"/>
<proteinExistence type="predicted"/>
<sequence>MRVCSLCNRLSQMEKRCPACGLLLADGGPVADYYGPYSPYMSRDSIERIADPRCIHLFYCPHCGFDTRECAPETEV</sequence>
<comment type="caution">
    <text evidence="1">The sequence shown here is derived from an EMBL/GenBank/DDBJ whole genome shotgun (WGS) entry which is preliminary data.</text>
</comment>
<accession>A0A154BSN9</accession>
<dbReference type="AlphaFoldDB" id="A0A154BSN9"/>
<keyword evidence="2" id="KW-1185">Reference proteome</keyword>
<dbReference type="EMBL" id="LSGP01000013">
    <property type="protein sequence ID" value="KYZ76929.1"/>
    <property type="molecule type" value="Genomic_DNA"/>
</dbReference>
<gene>
    <name evidence="1" type="ORF">AXX12_01940</name>
</gene>
<dbReference type="STRING" id="1794912.AXX12_01940"/>
<protein>
    <submittedName>
        <fullName evidence="1">Uncharacterized protein</fullName>
    </submittedName>
</protein>
<dbReference type="RefSeq" id="WP_082816689.1">
    <property type="nucleotide sequence ID" value="NZ_LSGP01000013.1"/>
</dbReference>
<evidence type="ECO:0000313" key="2">
    <source>
        <dbReference type="Proteomes" id="UP000076268"/>
    </source>
</evidence>
<evidence type="ECO:0000313" key="1">
    <source>
        <dbReference type="EMBL" id="KYZ76929.1"/>
    </source>
</evidence>
<organism evidence="1 2">
    <name type="scientific">Anaerosporomusa subterranea</name>
    <dbReference type="NCBI Taxonomy" id="1794912"/>
    <lineage>
        <taxon>Bacteria</taxon>
        <taxon>Bacillati</taxon>
        <taxon>Bacillota</taxon>
        <taxon>Negativicutes</taxon>
        <taxon>Acetonemataceae</taxon>
        <taxon>Anaerosporomusa</taxon>
    </lineage>
</organism>
<name>A0A154BSN9_ANASB</name>